<protein>
    <submittedName>
        <fullName evidence="5">Helix-turn-helix domain-containing protein</fullName>
    </submittedName>
</protein>
<dbReference type="InterPro" id="IPR050959">
    <property type="entry name" value="MarA-like"/>
</dbReference>
<dbReference type="SUPFAM" id="SSF46689">
    <property type="entry name" value="Homeodomain-like"/>
    <property type="match status" value="2"/>
</dbReference>
<dbReference type="PROSITE" id="PS01124">
    <property type="entry name" value="HTH_ARAC_FAMILY_2"/>
    <property type="match status" value="1"/>
</dbReference>
<dbReference type="SMART" id="SM00342">
    <property type="entry name" value="HTH_ARAC"/>
    <property type="match status" value="1"/>
</dbReference>
<dbReference type="GO" id="GO:0043565">
    <property type="term" value="F:sequence-specific DNA binding"/>
    <property type="evidence" value="ECO:0007669"/>
    <property type="project" value="InterPro"/>
</dbReference>
<proteinExistence type="predicted"/>
<dbReference type="InterPro" id="IPR018060">
    <property type="entry name" value="HTH_AraC"/>
</dbReference>
<comment type="caution">
    <text evidence="5">The sequence shown here is derived from an EMBL/GenBank/DDBJ whole genome shotgun (WGS) entry which is preliminary data.</text>
</comment>
<keyword evidence="1" id="KW-0805">Transcription regulation</keyword>
<dbReference type="EMBL" id="QUSW01000009">
    <property type="protein sequence ID" value="RQP21986.1"/>
    <property type="molecule type" value="Genomic_DNA"/>
</dbReference>
<keyword evidence="3" id="KW-0804">Transcription</keyword>
<dbReference type="InterPro" id="IPR010499">
    <property type="entry name" value="AraC_E-bd"/>
</dbReference>
<dbReference type="Gene3D" id="3.20.80.10">
    <property type="entry name" value="Regulatory factor, effector binding domain"/>
    <property type="match status" value="1"/>
</dbReference>
<dbReference type="AlphaFoldDB" id="A0A3N7HLS2"/>
<evidence type="ECO:0000256" key="3">
    <source>
        <dbReference type="ARBA" id="ARBA00023163"/>
    </source>
</evidence>
<dbReference type="SUPFAM" id="SSF55136">
    <property type="entry name" value="Probable bacterial effector-binding domain"/>
    <property type="match status" value="1"/>
</dbReference>
<evidence type="ECO:0000256" key="1">
    <source>
        <dbReference type="ARBA" id="ARBA00023015"/>
    </source>
</evidence>
<gene>
    <name evidence="5" type="ORF">DZC73_26290</name>
</gene>
<evidence type="ECO:0000259" key="4">
    <source>
        <dbReference type="PROSITE" id="PS01124"/>
    </source>
</evidence>
<dbReference type="SMART" id="SM00871">
    <property type="entry name" value="AraC_E_bind"/>
    <property type="match status" value="1"/>
</dbReference>
<dbReference type="PANTHER" id="PTHR47504">
    <property type="entry name" value="RIGHT ORIGIN-BINDING PROTEIN"/>
    <property type="match status" value="1"/>
</dbReference>
<dbReference type="Pfam" id="PF14526">
    <property type="entry name" value="Cass2"/>
    <property type="match status" value="1"/>
</dbReference>
<dbReference type="PANTHER" id="PTHR47504:SF5">
    <property type="entry name" value="RIGHT ORIGIN-BINDING PROTEIN"/>
    <property type="match status" value="1"/>
</dbReference>
<evidence type="ECO:0000313" key="5">
    <source>
        <dbReference type="EMBL" id="RQP21986.1"/>
    </source>
</evidence>
<dbReference type="Gene3D" id="1.10.10.60">
    <property type="entry name" value="Homeodomain-like"/>
    <property type="match status" value="2"/>
</dbReference>
<accession>A0A3N7HLS2</accession>
<evidence type="ECO:0000313" key="6">
    <source>
        <dbReference type="Proteomes" id="UP000267464"/>
    </source>
</evidence>
<dbReference type="InterPro" id="IPR018062">
    <property type="entry name" value="HTH_AraC-typ_CS"/>
</dbReference>
<reference evidence="5 6" key="2">
    <citation type="submission" date="2018-12" db="EMBL/GenBank/DDBJ databases">
        <title>Rhizobacter gummiphilus sp. nov., a rubber-degrading bacterium isolated from the soil of a botanical garden in Japan.</title>
        <authorList>
            <person name="Shunsuke S.S."/>
        </authorList>
    </citation>
    <scope>NUCLEOTIDE SEQUENCE [LARGE SCALE GENOMIC DNA]</scope>
    <source>
        <strain evidence="5 6">S-16</strain>
    </source>
</reference>
<evidence type="ECO:0000256" key="2">
    <source>
        <dbReference type="ARBA" id="ARBA00023125"/>
    </source>
</evidence>
<feature type="domain" description="HTH araC/xylS-type" evidence="4">
    <location>
        <begin position="8"/>
        <end position="106"/>
    </location>
</feature>
<dbReference type="PRINTS" id="PR00032">
    <property type="entry name" value="HTHARAC"/>
</dbReference>
<name>A0A3N7HLS2_9BURK</name>
<organism evidence="5 6">
    <name type="scientific">Piscinibacter terrae</name>
    <dbReference type="NCBI Taxonomy" id="2496871"/>
    <lineage>
        <taxon>Bacteria</taxon>
        <taxon>Pseudomonadati</taxon>
        <taxon>Pseudomonadota</taxon>
        <taxon>Betaproteobacteria</taxon>
        <taxon>Burkholderiales</taxon>
        <taxon>Sphaerotilaceae</taxon>
        <taxon>Piscinibacter</taxon>
    </lineage>
</organism>
<dbReference type="GO" id="GO:0003700">
    <property type="term" value="F:DNA-binding transcription factor activity"/>
    <property type="evidence" value="ECO:0007669"/>
    <property type="project" value="InterPro"/>
</dbReference>
<reference evidence="5 6" key="1">
    <citation type="submission" date="2018-08" db="EMBL/GenBank/DDBJ databases">
        <authorList>
            <person name="Khan S.A."/>
            <person name="Jeon C.O."/>
            <person name="Chun B.H."/>
            <person name="Jeong S.E."/>
        </authorList>
    </citation>
    <scope>NUCLEOTIDE SEQUENCE [LARGE SCALE GENOMIC DNA]</scope>
    <source>
        <strain evidence="5 6">S-16</strain>
    </source>
</reference>
<dbReference type="Proteomes" id="UP000267464">
    <property type="component" value="Unassembled WGS sequence"/>
</dbReference>
<dbReference type="InterPro" id="IPR029441">
    <property type="entry name" value="Cass2"/>
</dbReference>
<keyword evidence="2" id="KW-0238">DNA-binding</keyword>
<dbReference type="InterPro" id="IPR011256">
    <property type="entry name" value="Reg_factor_effector_dom_sf"/>
</dbReference>
<dbReference type="PROSITE" id="PS00041">
    <property type="entry name" value="HTH_ARAC_FAMILY_1"/>
    <property type="match status" value="1"/>
</dbReference>
<sequence>MDYLACVRRGIDHIERHLDDEIALADVGRAAGLSQWHFQRIFKALTNETLKTYIRSRRLACALAALRDPQARIIDIALAAGFESQESFTRAFRKVYRMTPGQYRRIGSRSLFPAKPEFNADYLQHLHQGVSLTPSLQHWPAQRVVGLHTRFFGVDSDKNNLAHKLPPLWDAFLARMGDIGGRVPGPGRVAYGLLRPVDDESDQLHYVACVPVTGDADVPAGMVSLSLPAASHARFIHRGPVSTLDHTVNYAYSSWLLGSGHQHDGGWDVEVYGEQYHPTDPGSVIHYAMPINSAQTTPAAQ</sequence>
<dbReference type="InterPro" id="IPR009057">
    <property type="entry name" value="Homeodomain-like_sf"/>
</dbReference>
<dbReference type="OrthoDB" id="282744at2"/>
<keyword evidence="6" id="KW-1185">Reference proteome</keyword>
<dbReference type="InterPro" id="IPR020449">
    <property type="entry name" value="Tscrpt_reg_AraC-type_HTH"/>
</dbReference>
<dbReference type="Pfam" id="PF12833">
    <property type="entry name" value="HTH_18"/>
    <property type="match status" value="1"/>
</dbReference>